<dbReference type="AlphaFoldDB" id="A0A1H1GVA4"/>
<dbReference type="RefSeq" id="WP_090804408.1">
    <property type="nucleotide sequence ID" value="NZ_FNKX01000001.1"/>
</dbReference>
<proteinExistence type="predicted"/>
<protein>
    <submittedName>
        <fullName evidence="1">Uncharacterized protein</fullName>
    </submittedName>
</protein>
<evidence type="ECO:0000313" key="1">
    <source>
        <dbReference type="EMBL" id="SDR17091.1"/>
    </source>
</evidence>
<sequence length="88" mass="9687">MKEIEKLKLLIAELEGHVTALVAFSNSLLSELPEARRQAIATKFESQCEQTSAFLLGQPDPYAERQIAALQLTRDTIRGDDGSQARSA</sequence>
<reference evidence="2" key="1">
    <citation type="submission" date="2016-10" db="EMBL/GenBank/DDBJ databases">
        <authorList>
            <person name="Varghese N."/>
            <person name="Submissions S."/>
        </authorList>
    </citation>
    <scope>NUCLEOTIDE SEQUENCE [LARGE SCALE GENOMIC DNA]</scope>
    <source>
        <strain evidence="2">DUS833</strain>
    </source>
</reference>
<accession>A0A1H1GVA4</accession>
<dbReference type="EMBL" id="FNKX01000001">
    <property type="protein sequence ID" value="SDR17091.1"/>
    <property type="molecule type" value="Genomic_DNA"/>
</dbReference>
<dbReference type="STRING" id="157910.SAMN05445850_3105"/>
<organism evidence="1 2">
    <name type="scientific">Paraburkholderia tuberum</name>
    <dbReference type="NCBI Taxonomy" id="157910"/>
    <lineage>
        <taxon>Bacteria</taxon>
        <taxon>Pseudomonadati</taxon>
        <taxon>Pseudomonadota</taxon>
        <taxon>Betaproteobacteria</taxon>
        <taxon>Burkholderiales</taxon>
        <taxon>Burkholderiaceae</taxon>
        <taxon>Paraburkholderia</taxon>
    </lineage>
</organism>
<evidence type="ECO:0000313" key="2">
    <source>
        <dbReference type="Proteomes" id="UP000199365"/>
    </source>
</evidence>
<name>A0A1H1GVA4_9BURK</name>
<gene>
    <name evidence="1" type="ORF">SAMN05445850_3105</name>
</gene>
<dbReference type="Proteomes" id="UP000199365">
    <property type="component" value="Unassembled WGS sequence"/>
</dbReference>
<keyword evidence="2" id="KW-1185">Reference proteome</keyword>